<evidence type="ECO:0000259" key="2">
    <source>
        <dbReference type="Pfam" id="PF04909"/>
    </source>
</evidence>
<organism evidence="3 4">
    <name type="scientific">Herbiconiux daphne</name>
    <dbReference type="NCBI Taxonomy" id="2970914"/>
    <lineage>
        <taxon>Bacteria</taxon>
        <taxon>Bacillati</taxon>
        <taxon>Actinomycetota</taxon>
        <taxon>Actinomycetes</taxon>
        <taxon>Micrococcales</taxon>
        <taxon>Microbacteriaceae</taxon>
        <taxon>Herbiconiux</taxon>
    </lineage>
</organism>
<dbReference type="Proteomes" id="UP001165586">
    <property type="component" value="Unassembled WGS sequence"/>
</dbReference>
<name>A0ABT2H3P0_9MICO</name>
<dbReference type="PANTHER" id="PTHR21240:SF28">
    <property type="entry name" value="ISO-OROTATE DECARBOXYLASE (EUROFUNG)"/>
    <property type="match status" value="1"/>
</dbReference>
<evidence type="ECO:0000256" key="1">
    <source>
        <dbReference type="ARBA" id="ARBA00023239"/>
    </source>
</evidence>
<dbReference type="PANTHER" id="PTHR21240">
    <property type="entry name" value="2-AMINO-3-CARBOXYLMUCONATE-6-SEMIALDEHYDE DECARBOXYLASE"/>
    <property type="match status" value="1"/>
</dbReference>
<accession>A0ABT2H3P0</accession>
<evidence type="ECO:0000313" key="3">
    <source>
        <dbReference type="EMBL" id="MCS5734542.1"/>
    </source>
</evidence>
<dbReference type="InterPro" id="IPR032465">
    <property type="entry name" value="ACMSD"/>
</dbReference>
<dbReference type="Pfam" id="PF04909">
    <property type="entry name" value="Amidohydro_2"/>
    <property type="match status" value="1"/>
</dbReference>
<keyword evidence="1" id="KW-0456">Lyase</keyword>
<dbReference type="SUPFAM" id="SSF51556">
    <property type="entry name" value="Metallo-dependent hydrolases"/>
    <property type="match status" value="1"/>
</dbReference>
<feature type="domain" description="Amidohydrolase-related" evidence="2">
    <location>
        <begin position="123"/>
        <end position="397"/>
    </location>
</feature>
<proteinExistence type="predicted"/>
<dbReference type="Gene3D" id="3.20.20.140">
    <property type="entry name" value="Metal-dependent hydrolases"/>
    <property type="match status" value="1"/>
</dbReference>
<dbReference type="InterPro" id="IPR006680">
    <property type="entry name" value="Amidohydro-rel"/>
</dbReference>
<dbReference type="EMBL" id="JANLCJ010000004">
    <property type="protein sequence ID" value="MCS5734542.1"/>
    <property type="molecule type" value="Genomic_DNA"/>
</dbReference>
<reference evidence="3" key="1">
    <citation type="submission" date="2022-08" db="EMBL/GenBank/DDBJ databases">
        <authorList>
            <person name="Deng Y."/>
            <person name="Han X.-F."/>
            <person name="Zhang Y.-Q."/>
        </authorList>
    </citation>
    <scope>NUCLEOTIDE SEQUENCE</scope>
    <source>
        <strain evidence="3">CPCC 203386</strain>
    </source>
</reference>
<protein>
    <submittedName>
        <fullName evidence="3">Amidohydrolase</fullName>
    </submittedName>
</protein>
<evidence type="ECO:0000313" key="4">
    <source>
        <dbReference type="Proteomes" id="UP001165586"/>
    </source>
</evidence>
<dbReference type="InterPro" id="IPR032466">
    <property type="entry name" value="Metal_Hydrolase"/>
</dbReference>
<sequence length="417" mass="47614">MTDPITRPSIRNLEPIHSRSDTRDVLSHATKQAAKSYDDYFIVDIDAHVSEDQFWSEVLELVDNDVWRQIGQDQNRGFGGNNALLNITPGLSQQSVGGRIGHQGRREPVEGVEGHPFVISARRGMDALGLDYQVVFPSAMLLLGMHPQDEVEVALARAFNRWMTEVTLPQDDRLKGMIYLPYNTPEACEEMVERFGADDNIIGFTVCSTRNNAIHSDVYMKLYAMIEETGKPLAFHSGYHWGDPSFAQLNRFLSMHALSFTHYNQIHVTNWLINAMPERFPKLKMVWVESGLAWIPFLMQRLDHEVLLRPSEAPGLKRLPSEYMKEMFYTTQPMERTNMKLLQATMESFNSETQLLYSSDWPHWDWDAPSTITELPFLSEQAKRNILGLNAARVFNLDTTRKKPAAAQVLQDRPGVS</sequence>
<keyword evidence="4" id="KW-1185">Reference proteome</keyword>
<dbReference type="RefSeq" id="WP_259539406.1">
    <property type="nucleotide sequence ID" value="NZ_JANLCJ010000004.1"/>
</dbReference>
<gene>
    <name evidence="3" type="ORF">N1032_12410</name>
</gene>
<comment type="caution">
    <text evidence="3">The sequence shown here is derived from an EMBL/GenBank/DDBJ whole genome shotgun (WGS) entry which is preliminary data.</text>
</comment>